<evidence type="ECO:0000256" key="5">
    <source>
        <dbReference type="ARBA" id="ARBA00022729"/>
    </source>
</evidence>
<evidence type="ECO:0000256" key="9">
    <source>
        <dbReference type="ARBA" id="ARBA00023180"/>
    </source>
</evidence>
<evidence type="ECO:0000256" key="3">
    <source>
        <dbReference type="ARBA" id="ARBA00022670"/>
    </source>
</evidence>
<evidence type="ECO:0000256" key="11">
    <source>
        <dbReference type="ARBA" id="ARBA00041120"/>
    </source>
</evidence>
<dbReference type="InterPro" id="IPR013642">
    <property type="entry name" value="CLCA_N"/>
</dbReference>
<keyword evidence="7" id="KW-0862">Zinc</keyword>
<dbReference type="GO" id="GO:0005229">
    <property type="term" value="F:intracellularly calcium-gated chloride channel activity"/>
    <property type="evidence" value="ECO:0007669"/>
    <property type="project" value="TreeGrafter"/>
</dbReference>
<dbReference type="InterPro" id="IPR002035">
    <property type="entry name" value="VWF_A"/>
</dbReference>
<dbReference type="FunCoup" id="L5K765">
    <property type="interactions" value="21"/>
</dbReference>
<dbReference type="FunFam" id="2.60.40.10:FF:001134">
    <property type="entry name" value="Calcium-activated chloride channel regulator 1"/>
    <property type="match status" value="1"/>
</dbReference>
<keyword evidence="5" id="KW-0732">Signal</keyword>
<reference evidence="14" key="1">
    <citation type="journal article" date="2013" name="Science">
        <title>Comparative analysis of bat genomes provides insight into the evolution of flight and immunity.</title>
        <authorList>
            <person name="Zhang G."/>
            <person name="Cowled C."/>
            <person name="Shi Z."/>
            <person name="Huang Z."/>
            <person name="Bishop-Lilly K.A."/>
            <person name="Fang X."/>
            <person name="Wynne J.W."/>
            <person name="Xiong Z."/>
            <person name="Baker M.L."/>
            <person name="Zhao W."/>
            <person name="Tachedjian M."/>
            <person name="Zhu Y."/>
            <person name="Zhou P."/>
            <person name="Jiang X."/>
            <person name="Ng J."/>
            <person name="Yang L."/>
            <person name="Wu L."/>
            <person name="Xiao J."/>
            <person name="Feng Y."/>
            <person name="Chen Y."/>
            <person name="Sun X."/>
            <person name="Zhang Y."/>
            <person name="Marsh G.A."/>
            <person name="Crameri G."/>
            <person name="Broder C.C."/>
            <person name="Frey K.G."/>
            <person name="Wang L.F."/>
            <person name="Wang J."/>
        </authorList>
    </citation>
    <scope>NUCLEOTIDE SEQUENCE [LARGE SCALE GENOMIC DNA]</scope>
</reference>
<dbReference type="CDD" id="cd00198">
    <property type="entry name" value="vWFA"/>
    <property type="match status" value="1"/>
</dbReference>
<dbReference type="FunFam" id="3.40.50.410:FF:000034">
    <property type="entry name" value="calcium-activated chloride channel regulator 1"/>
    <property type="match status" value="1"/>
</dbReference>
<proteinExistence type="inferred from homology"/>
<dbReference type="EMBL" id="KB031032">
    <property type="protein sequence ID" value="ELK06313.1"/>
    <property type="molecule type" value="Genomic_DNA"/>
</dbReference>
<protein>
    <recommendedName>
        <fullName evidence="11">Calcium-activated chloride channel regulator 1</fullName>
    </recommendedName>
</protein>
<keyword evidence="14" id="KW-1185">Reference proteome</keyword>
<keyword evidence="4" id="KW-0479">Metal-binding</keyword>
<dbReference type="SMART" id="SM00327">
    <property type="entry name" value="VWA"/>
    <property type="match status" value="1"/>
</dbReference>
<dbReference type="PANTHER" id="PTHR10579">
    <property type="entry name" value="CALCIUM-ACTIVATED CHLORIDE CHANNEL REGULATOR"/>
    <property type="match status" value="1"/>
</dbReference>
<dbReference type="GO" id="GO:0005886">
    <property type="term" value="C:plasma membrane"/>
    <property type="evidence" value="ECO:0007669"/>
    <property type="project" value="TreeGrafter"/>
</dbReference>
<keyword evidence="6" id="KW-0378">Hydrolase</keyword>
<keyword evidence="2" id="KW-0813">Transport</keyword>
<dbReference type="GO" id="GO:0046872">
    <property type="term" value="F:metal ion binding"/>
    <property type="evidence" value="ECO:0007669"/>
    <property type="project" value="UniProtKB-KW"/>
</dbReference>
<evidence type="ECO:0000313" key="14">
    <source>
        <dbReference type="Proteomes" id="UP000010552"/>
    </source>
</evidence>
<evidence type="ECO:0000259" key="12">
    <source>
        <dbReference type="PROSITE" id="PS50234"/>
    </source>
</evidence>
<evidence type="ECO:0000256" key="7">
    <source>
        <dbReference type="ARBA" id="ARBA00022833"/>
    </source>
</evidence>
<dbReference type="GO" id="GO:0006508">
    <property type="term" value="P:proteolysis"/>
    <property type="evidence" value="ECO:0007669"/>
    <property type="project" value="UniProtKB-KW"/>
</dbReference>
<name>L5K765_PTEAL</name>
<evidence type="ECO:0000313" key="13">
    <source>
        <dbReference type="EMBL" id="ELK06313.1"/>
    </source>
</evidence>
<evidence type="ECO:0000256" key="10">
    <source>
        <dbReference type="ARBA" id="ARBA00023214"/>
    </source>
</evidence>
<sequence length="664" mass="73342">MVNLNNNGYDGIVIAINPSVPEDEKLIQNIKEMVTEASAYLFHATKRRVYFRNVHILIPMTWKSKSDYLMPKQESYDQVSEFCTAETHNTEAPNLQNKMCNHRSTWDVIMKSDDFQNAHPMTEVNPPPHPTFSLLKSKQRVVCLVLDKSGSMDSEDRLFRMNQAAELYLIQIIEKGSLVGMVTFDSSAIIQNYLTKITDENTYQIITANLPQVANGGTSICSGLKLGFQAIIQSNQSTSGSEIILLTDGEDDKISSCFAEVKQSEVIIHTIALGPSAAKELETLSNMTGGHRFFANKDINGLTDAFSRISSRSGSITQQAIQLESKALSITGRKWVNGTVPVDSTIGNDTFFVVTWTIQKPEILLKDPKGKKYKTSDFKEDKLNIRSARLRIPGIAEMLTVTMTSRARSPTTPPVIATAHMSQDTAHYPSPMIVYAQVSQGFLPVLGVNVTAVIETEDGHQGILELWDNGAGKIILNPPRSELKDDMVEAELEDFSRLTSGGSFTVSGAPPVTDHTHVFPPSKITDLEAKFQDDHIQLSWTAPGNVLDEGKAKSYIIRISKYLLDLQENFDNATLVNISSLIPKEAGSIENFEFKQELFKIENGTQLYIAIQAINEANLTSEISNIAQANKLIPPQESSVPALSTKISAISFAIWGFAVILSIF</sequence>
<dbReference type="InParanoid" id="L5K765"/>
<evidence type="ECO:0000256" key="8">
    <source>
        <dbReference type="ARBA" id="ARBA00023049"/>
    </source>
</evidence>
<dbReference type="GO" id="GO:0008237">
    <property type="term" value="F:metallopeptidase activity"/>
    <property type="evidence" value="ECO:0007669"/>
    <property type="project" value="UniProtKB-KW"/>
</dbReference>
<gene>
    <name evidence="13" type="ORF">PAL_GLEAN10023931</name>
</gene>
<dbReference type="Gene3D" id="2.60.40.10">
    <property type="entry name" value="Immunoglobulins"/>
    <property type="match status" value="1"/>
</dbReference>
<dbReference type="InterPro" id="IPR036465">
    <property type="entry name" value="vWFA_dom_sf"/>
</dbReference>
<dbReference type="Gene3D" id="3.40.50.410">
    <property type="entry name" value="von Willebrand factor, type A domain"/>
    <property type="match status" value="1"/>
</dbReference>
<dbReference type="Pfam" id="PF00092">
    <property type="entry name" value="VWA"/>
    <property type="match status" value="1"/>
</dbReference>
<feature type="domain" description="VWFA" evidence="12">
    <location>
        <begin position="141"/>
        <end position="309"/>
    </location>
</feature>
<evidence type="ECO:0000256" key="6">
    <source>
        <dbReference type="ARBA" id="ARBA00022801"/>
    </source>
</evidence>
<dbReference type="PANTHER" id="PTHR10579:SF42">
    <property type="entry name" value="CHLORIDE CHANNEL ACCESSORY 3B"/>
    <property type="match status" value="1"/>
</dbReference>
<dbReference type="eggNOG" id="ENOG502QRRD">
    <property type="taxonomic scope" value="Eukaryota"/>
</dbReference>
<keyword evidence="9" id="KW-0325">Glycoprotein</keyword>
<evidence type="ECO:0000256" key="2">
    <source>
        <dbReference type="ARBA" id="ARBA00022448"/>
    </source>
</evidence>
<dbReference type="SUPFAM" id="SSF53300">
    <property type="entry name" value="vWA-like"/>
    <property type="match status" value="1"/>
</dbReference>
<dbReference type="InterPro" id="IPR013783">
    <property type="entry name" value="Ig-like_fold"/>
</dbReference>
<evidence type="ECO:0000256" key="1">
    <source>
        <dbReference type="ARBA" id="ARBA00006398"/>
    </source>
</evidence>
<dbReference type="AlphaFoldDB" id="L5K765"/>
<keyword evidence="3" id="KW-0645">Protease</keyword>
<dbReference type="Pfam" id="PF08434">
    <property type="entry name" value="CLCA"/>
    <property type="match status" value="1"/>
</dbReference>
<dbReference type="Proteomes" id="UP000010552">
    <property type="component" value="Unassembled WGS sequence"/>
</dbReference>
<keyword evidence="8" id="KW-0482">Metalloprotease</keyword>
<organism evidence="13 14">
    <name type="scientific">Pteropus alecto</name>
    <name type="common">Black flying fox</name>
    <dbReference type="NCBI Taxonomy" id="9402"/>
    <lineage>
        <taxon>Eukaryota</taxon>
        <taxon>Metazoa</taxon>
        <taxon>Chordata</taxon>
        <taxon>Craniata</taxon>
        <taxon>Vertebrata</taxon>
        <taxon>Euteleostomi</taxon>
        <taxon>Mammalia</taxon>
        <taxon>Eutheria</taxon>
        <taxon>Laurasiatheria</taxon>
        <taxon>Chiroptera</taxon>
        <taxon>Yinpterochiroptera</taxon>
        <taxon>Pteropodoidea</taxon>
        <taxon>Pteropodidae</taxon>
        <taxon>Pteropodinae</taxon>
        <taxon>Pteropus</taxon>
    </lineage>
</organism>
<keyword evidence="10" id="KW-0868">Chloride</keyword>
<dbReference type="InterPro" id="IPR051266">
    <property type="entry name" value="CLCR"/>
</dbReference>
<comment type="similarity">
    <text evidence="1">Belongs to the CLCR family.</text>
</comment>
<dbReference type="PROSITE" id="PS50234">
    <property type="entry name" value="VWFA"/>
    <property type="match status" value="1"/>
</dbReference>
<accession>L5K765</accession>
<dbReference type="STRING" id="9402.L5K765"/>
<evidence type="ECO:0000256" key="4">
    <source>
        <dbReference type="ARBA" id="ARBA00022723"/>
    </source>
</evidence>